<reference evidence="2 3" key="1">
    <citation type="submission" date="2020-08" db="EMBL/GenBank/DDBJ databases">
        <authorList>
            <person name="Koutsovoulos G."/>
            <person name="Danchin GJ E."/>
        </authorList>
    </citation>
    <scope>NUCLEOTIDE SEQUENCE [LARGE SCALE GENOMIC DNA]</scope>
</reference>
<gene>
    <name evidence="2" type="ORF">MENT_LOCUS896</name>
</gene>
<proteinExistence type="predicted"/>
<comment type="caution">
    <text evidence="2">The sequence shown here is derived from an EMBL/GenBank/DDBJ whole genome shotgun (WGS) entry which is preliminary data.</text>
</comment>
<organism evidence="2 3">
    <name type="scientific">Meloidogyne enterolobii</name>
    <name type="common">Root-knot nematode worm</name>
    <name type="synonym">Meloidogyne mayaguensis</name>
    <dbReference type="NCBI Taxonomy" id="390850"/>
    <lineage>
        <taxon>Eukaryota</taxon>
        <taxon>Metazoa</taxon>
        <taxon>Ecdysozoa</taxon>
        <taxon>Nematoda</taxon>
        <taxon>Chromadorea</taxon>
        <taxon>Rhabditida</taxon>
        <taxon>Tylenchina</taxon>
        <taxon>Tylenchomorpha</taxon>
        <taxon>Tylenchoidea</taxon>
        <taxon>Meloidogynidae</taxon>
        <taxon>Meloidogyninae</taxon>
        <taxon>Meloidogyne</taxon>
    </lineage>
</organism>
<evidence type="ECO:0000313" key="2">
    <source>
        <dbReference type="EMBL" id="CAD2124692.1"/>
    </source>
</evidence>
<dbReference type="Proteomes" id="UP000580250">
    <property type="component" value="Unassembled WGS sequence"/>
</dbReference>
<dbReference type="AlphaFoldDB" id="A0A6V7TJH4"/>
<evidence type="ECO:0000313" key="3">
    <source>
        <dbReference type="Proteomes" id="UP000580250"/>
    </source>
</evidence>
<feature type="compositionally biased region" description="Low complexity" evidence="1">
    <location>
        <begin position="15"/>
        <end position="34"/>
    </location>
</feature>
<accession>A0A6V7TJH4</accession>
<protein>
    <submittedName>
        <fullName evidence="2">Uncharacterized protein</fullName>
    </submittedName>
</protein>
<feature type="region of interest" description="Disordered" evidence="1">
    <location>
        <begin position="1"/>
        <end position="34"/>
    </location>
</feature>
<dbReference type="EMBL" id="CAJEWN010000003">
    <property type="protein sequence ID" value="CAD2124692.1"/>
    <property type="molecule type" value="Genomic_DNA"/>
</dbReference>
<feature type="compositionally biased region" description="Basic and acidic residues" evidence="1">
    <location>
        <begin position="101"/>
        <end position="113"/>
    </location>
</feature>
<feature type="compositionally biased region" description="Acidic residues" evidence="1">
    <location>
        <begin position="114"/>
        <end position="147"/>
    </location>
</feature>
<evidence type="ECO:0000256" key="1">
    <source>
        <dbReference type="SAM" id="MobiDB-lite"/>
    </source>
</evidence>
<feature type="region of interest" description="Disordered" evidence="1">
    <location>
        <begin position="322"/>
        <end position="345"/>
    </location>
</feature>
<name>A0A6V7TJH4_MELEN</name>
<feature type="region of interest" description="Disordered" evidence="1">
    <location>
        <begin position="81"/>
        <end position="158"/>
    </location>
</feature>
<sequence length="375" mass="43080">MSSRRKAAPIRRLPSQNALLQQQQQLSSSKLINNSKISDPRLNEKISNISQSIVQKEQSNNLLIKSNKNNYNIMNLTCSISASNPSSSRLREEIEENALNEGREGEEIDSNVKEEEDMEGNEGKMEEEEEETDEEMEENKDEEEEEKGEERDEYKEEEEEILTIKRKKINKNLAVDPQIASTSYCHDIKGNFVKDEGKEEKEEDLMNTTPGDQQLLNKPFQHQQLSTTTFSPSTLPHNNCIAKHQTFTDPNIQTPQKQTLNYKQNNNKVYLNEQQQHVLEETFDENKLENNNKLVLNRTNNVVVVNGENLKHENERLFDQTTTQMNSQSKASSSSTPPILPQNYDLNLPQQQISPLNFCQNNFSMVAELARSSAF</sequence>